<evidence type="ECO:0000313" key="3">
    <source>
        <dbReference type="EMBL" id="GAA4932794.1"/>
    </source>
</evidence>
<evidence type="ECO:0000259" key="2">
    <source>
        <dbReference type="Pfam" id="PF26450"/>
    </source>
</evidence>
<name>A0ABP9G8Z1_9ACTN</name>
<proteinExistence type="predicted"/>
<comment type="caution">
    <text evidence="3">The sequence shown here is derived from an EMBL/GenBank/DDBJ whole genome shotgun (WGS) entry which is preliminary data.</text>
</comment>
<reference evidence="4" key="1">
    <citation type="journal article" date="2019" name="Int. J. Syst. Evol. Microbiol.">
        <title>The Global Catalogue of Microorganisms (GCM) 10K type strain sequencing project: providing services to taxonomists for standard genome sequencing and annotation.</title>
        <authorList>
            <consortium name="The Broad Institute Genomics Platform"/>
            <consortium name="The Broad Institute Genome Sequencing Center for Infectious Disease"/>
            <person name="Wu L."/>
            <person name="Ma J."/>
        </authorList>
    </citation>
    <scope>NUCLEOTIDE SEQUENCE [LARGE SCALE GENOMIC DNA]</scope>
    <source>
        <strain evidence="4">JCM 18123</strain>
    </source>
</reference>
<dbReference type="RefSeq" id="WP_345555732.1">
    <property type="nucleotide sequence ID" value="NZ_BAABIK010000004.1"/>
</dbReference>
<evidence type="ECO:0000256" key="1">
    <source>
        <dbReference type="SAM" id="MobiDB-lite"/>
    </source>
</evidence>
<evidence type="ECO:0000313" key="4">
    <source>
        <dbReference type="Proteomes" id="UP001499993"/>
    </source>
</evidence>
<dbReference type="EMBL" id="BAABIK010000004">
    <property type="protein sequence ID" value="GAA4932794.1"/>
    <property type="molecule type" value="Genomic_DNA"/>
</dbReference>
<accession>A0ABP9G8Z1</accession>
<dbReference type="InterPro" id="IPR058442">
    <property type="entry name" value="DUF8129"/>
</dbReference>
<keyword evidence="4" id="KW-1185">Reference proteome</keyword>
<dbReference type="Proteomes" id="UP001499993">
    <property type="component" value="Unassembled WGS sequence"/>
</dbReference>
<organism evidence="3 4">
    <name type="scientific">Streptomonospora halophila</name>
    <dbReference type="NCBI Taxonomy" id="427369"/>
    <lineage>
        <taxon>Bacteria</taxon>
        <taxon>Bacillati</taxon>
        <taxon>Actinomycetota</taxon>
        <taxon>Actinomycetes</taxon>
        <taxon>Streptosporangiales</taxon>
        <taxon>Nocardiopsidaceae</taxon>
        <taxon>Streptomonospora</taxon>
    </lineage>
</organism>
<feature type="domain" description="DUF8129" evidence="2">
    <location>
        <begin position="18"/>
        <end position="61"/>
    </location>
</feature>
<gene>
    <name evidence="3" type="ORF">GCM10023224_11320</name>
</gene>
<dbReference type="Pfam" id="PF26450">
    <property type="entry name" value="DUF8129"/>
    <property type="match status" value="1"/>
</dbReference>
<sequence length="121" mass="12677">MSAERNAPPIAGYEGLPVGTLQHRVRALTQEQMRDLIDYEAAHADRPQVLEILRSRLRELENGAEPSGGDQDFHPETPQAARGGSEVGTGGQAPPGNPPPHGVPAQPAKPKGDNPPGPGNG</sequence>
<protein>
    <recommendedName>
        <fullName evidence="2">DUF8129 domain-containing protein</fullName>
    </recommendedName>
</protein>
<feature type="region of interest" description="Disordered" evidence="1">
    <location>
        <begin position="60"/>
        <end position="121"/>
    </location>
</feature>